<proteinExistence type="predicted"/>
<evidence type="ECO:0000313" key="2">
    <source>
        <dbReference type="Proteomes" id="UP001497392"/>
    </source>
</evidence>
<accession>A0ABP1FVB7</accession>
<evidence type="ECO:0000313" key="1">
    <source>
        <dbReference type="EMBL" id="CAL5223825.1"/>
    </source>
</evidence>
<organism evidence="1 2">
    <name type="scientific">Coccomyxa viridis</name>
    <dbReference type="NCBI Taxonomy" id="1274662"/>
    <lineage>
        <taxon>Eukaryota</taxon>
        <taxon>Viridiplantae</taxon>
        <taxon>Chlorophyta</taxon>
        <taxon>core chlorophytes</taxon>
        <taxon>Trebouxiophyceae</taxon>
        <taxon>Trebouxiophyceae incertae sedis</taxon>
        <taxon>Coccomyxaceae</taxon>
        <taxon>Coccomyxa</taxon>
    </lineage>
</organism>
<dbReference type="EMBL" id="CAXHTA020000009">
    <property type="protein sequence ID" value="CAL5223825.1"/>
    <property type="molecule type" value="Genomic_DNA"/>
</dbReference>
<keyword evidence="2" id="KW-1185">Reference proteome</keyword>
<protein>
    <submittedName>
        <fullName evidence="1">G6400 protein</fullName>
    </submittedName>
</protein>
<reference evidence="1 2" key="1">
    <citation type="submission" date="2024-06" db="EMBL/GenBank/DDBJ databases">
        <authorList>
            <person name="Kraege A."/>
            <person name="Thomma B."/>
        </authorList>
    </citation>
    <scope>NUCLEOTIDE SEQUENCE [LARGE SCALE GENOMIC DNA]</scope>
</reference>
<dbReference type="Proteomes" id="UP001497392">
    <property type="component" value="Unassembled WGS sequence"/>
</dbReference>
<name>A0ABP1FVB7_9CHLO</name>
<gene>
    <name evidence="1" type="primary">g6400</name>
    <name evidence="1" type="ORF">VP750_LOCUS5484</name>
</gene>
<comment type="caution">
    <text evidence="1">The sequence shown here is derived from an EMBL/GenBank/DDBJ whole genome shotgun (WGS) entry which is preliminary data.</text>
</comment>
<sequence length="217" mass="24138">MVLFVKGAAEVSFEDPSALFSAIKTFYILGQPITSTLGAVDMYVVVHSLAERDLYLSTVSATSAGMGYRHDSSCMYVRPITSQELPFEELYAKINRLDTDNGAGSVTDRPLISVSESPKQTPSKGISLANLPGNVLLRIAWPFKVLERRYQLFQSLRWGVKRMGASTLTLELRAQHNTVDYSMMDFIHKSGLKDILSDEACNLRHRDPQYDLPTALG</sequence>